<proteinExistence type="predicted"/>
<dbReference type="EMBL" id="CCAE010000049">
    <property type="protein sequence ID" value="CDN89664.1"/>
    <property type="molecule type" value="Genomic_DNA"/>
</dbReference>
<evidence type="ECO:0000313" key="3">
    <source>
        <dbReference type="Proteomes" id="UP000028878"/>
    </source>
</evidence>
<dbReference type="Proteomes" id="UP000028878">
    <property type="component" value="Unassembled WGS sequence"/>
</dbReference>
<reference evidence="3" key="2">
    <citation type="submission" date="2014-11" db="EMBL/GenBank/DDBJ databases">
        <title>Draft genome sequence of Hydrogenophaga intermedia S1.</title>
        <authorList>
            <person name="Gan H.M."/>
            <person name="Chew T.H."/>
            <person name="Stolz A."/>
        </authorList>
    </citation>
    <scope>NUCLEOTIDE SEQUENCE [LARGE SCALE GENOMIC DNA]</scope>
    <source>
        <strain evidence="3">S1</strain>
    </source>
</reference>
<accession>A0A1L1PLJ4</accession>
<evidence type="ECO:0000313" key="2">
    <source>
        <dbReference type="EMBL" id="CDN89664.1"/>
    </source>
</evidence>
<feature type="domain" description="Peptidase C45 hydrolase" evidence="1">
    <location>
        <begin position="109"/>
        <end position="323"/>
    </location>
</feature>
<dbReference type="Gene3D" id="3.60.60.10">
    <property type="entry name" value="Penicillin V Acylase, Chain A"/>
    <property type="match status" value="1"/>
</dbReference>
<dbReference type="NCBIfam" id="NF040521">
    <property type="entry name" value="C45_proenzyme"/>
    <property type="match status" value="1"/>
</dbReference>
<dbReference type="PANTHER" id="PTHR34180">
    <property type="entry name" value="PEPTIDASE C45"/>
    <property type="match status" value="1"/>
</dbReference>
<sequence length="344" mass="36646">MLAYLQLEGSPFEVGQALGRFGAAALQGYAARSPAWATVMRWRGHAAVAAMAELVRARQPAIWQELQGLAAGLGLPAEDVFLWNCRGDVWAMAPDGCTTVQLPATAPDATPVVAHNEDGDPAFLGHCAIAQIAVTGGARFASFVYPGSLPGHTFAATASGLVMTVNNLRTLEVGLGLPRMVVTRALLDAAGVDAALEQLGAMPRAGGFHLTLAQAGLPCITSVEFSDAVLSVQTVERPAVHANHMVHAAMANRPQIVTGSSGHRQLRGEDLLRQHEGEAIDPLDILFDQGDARYPIYRDRADDSDHENTMATASFELGAAHVDWVVRTGGRRETSFRMRDALRL</sequence>
<keyword evidence="3" id="KW-1185">Reference proteome</keyword>
<dbReference type="AlphaFoldDB" id="A0A1L1PLJ4"/>
<dbReference type="RefSeq" id="WP_009519491.1">
    <property type="nucleotide sequence ID" value="NZ_CCAE010000049.1"/>
</dbReference>
<dbReference type="InterPro" id="IPR047794">
    <property type="entry name" value="C45_proenzyme-like"/>
</dbReference>
<gene>
    <name evidence="2" type="ORF">BN948_04103</name>
</gene>
<dbReference type="InterPro" id="IPR047801">
    <property type="entry name" value="Peptidase_C45"/>
</dbReference>
<organism evidence="2 3">
    <name type="scientific">Hydrogenophaga intermedia</name>
    <dbReference type="NCBI Taxonomy" id="65786"/>
    <lineage>
        <taxon>Bacteria</taxon>
        <taxon>Pseudomonadati</taxon>
        <taxon>Pseudomonadota</taxon>
        <taxon>Betaproteobacteria</taxon>
        <taxon>Burkholderiales</taxon>
        <taxon>Comamonadaceae</taxon>
        <taxon>Hydrogenophaga</taxon>
    </lineage>
</organism>
<dbReference type="Pfam" id="PF03417">
    <property type="entry name" value="AAT"/>
    <property type="match status" value="1"/>
</dbReference>
<dbReference type="PANTHER" id="PTHR34180:SF1">
    <property type="entry name" value="BETA-ALANYL-DOPAMINE_CARCININE HYDROLASE"/>
    <property type="match status" value="1"/>
</dbReference>
<evidence type="ECO:0000259" key="1">
    <source>
        <dbReference type="Pfam" id="PF03417"/>
    </source>
</evidence>
<reference evidence="3" key="1">
    <citation type="submission" date="2014-02" db="EMBL/GenBank/DDBJ databases">
        <authorList>
            <person name="Gan H."/>
        </authorList>
    </citation>
    <scope>NUCLEOTIDE SEQUENCE [LARGE SCALE GENOMIC DNA]</scope>
    <source>
        <strain evidence="3">S1</strain>
    </source>
</reference>
<protein>
    <submittedName>
        <fullName evidence="2">Peptidase C45, acyl-coenzyme A</fullName>
    </submittedName>
</protein>
<name>A0A1L1PLJ4_HYDIT</name>
<dbReference type="InterPro" id="IPR005079">
    <property type="entry name" value="Peptidase_C45_hydrolase"/>
</dbReference>